<dbReference type="AlphaFoldDB" id="A0A2G9U133"/>
<dbReference type="Proteomes" id="UP000230423">
    <property type="component" value="Unassembled WGS sequence"/>
</dbReference>
<proteinExistence type="predicted"/>
<accession>A0A2G9U133</accession>
<evidence type="ECO:0000256" key="1">
    <source>
        <dbReference type="SAM" id="MobiDB-lite"/>
    </source>
</evidence>
<gene>
    <name evidence="2" type="ORF">TELCIR_14389</name>
</gene>
<feature type="region of interest" description="Disordered" evidence="1">
    <location>
        <begin position="114"/>
        <end position="134"/>
    </location>
</feature>
<dbReference type="OrthoDB" id="5857894at2759"/>
<feature type="region of interest" description="Disordered" evidence="1">
    <location>
        <begin position="1"/>
        <end position="20"/>
    </location>
</feature>
<dbReference type="EMBL" id="KZ350326">
    <property type="protein sequence ID" value="PIO63996.1"/>
    <property type="molecule type" value="Genomic_DNA"/>
</dbReference>
<evidence type="ECO:0000313" key="3">
    <source>
        <dbReference type="Proteomes" id="UP000230423"/>
    </source>
</evidence>
<name>A0A2G9U133_TELCI</name>
<organism evidence="2 3">
    <name type="scientific">Teladorsagia circumcincta</name>
    <name type="common">Brown stomach worm</name>
    <name type="synonym">Ostertagia circumcincta</name>
    <dbReference type="NCBI Taxonomy" id="45464"/>
    <lineage>
        <taxon>Eukaryota</taxon>
        <taxon>Metazoa</taxon>
        <taxon>Ecdysozoa</taxon>
        <taxon>Nematoda</taxon>
        <taxon>Chromadorea</taxon>
        <taxon>Rhabditida</taxon>
        <taxon>Rhabditina</taxon>
        <taxon>Rhabditomorpha</taxon>
        <taxon>Strongyloidea</taxon>
        <taxon>Trichostrongylidae</taxon>
        <taxon>Teladorsagia</taxon>
    </lineage>
</organism>
<keyword evidence="3" id="KW-1185">Reference proteome</keyword>
<reference evidence="2 3" key="1">
    <citation type="submission" date="2015-09" db="EMBL/GenBank/DDBJ databases">
        <title>Draft genome of the parasitic nematode Teladorsagia circumcincta isolate WARC Sus (inbred).</title>
        <authorList>
            <person name="Mitreva M."/>
        </authorList>
    </citation>
    <scope>NUCLEOTIDE SEQUENCE [LARGE SCALE GENOMIC DNA]</scope>
    <source>
        <strain evidence="2 3">S</strain>
    </source>
</reference>
<evidence type="ECO:0000313" key="2">
    <source>
        <dbReference type="EMBL" id="PIO63996.1"/>
    </source>
</evidence>
<protein>
    <submittedName>
        <fullName evidence="2">Uncharacterized protein</fullName>
    </submittedName>
</protein>
<sequence>MVHAIIPEKTSPNEETADYSRGTRGALGWAYAHKNSSGERHYREPPNNDSYSMYAGKSQSTWKSFVTFKEVQPLIFPDENKSNLDGPDGYAYYRTDHRKKPKYFNRRNFGGGSALVGEGSSEEDTESVGVRKHPGATRMSSRLFHRNIVRLASSALHLTAADIRRQASTHEGPKLSVDTVHDVCEMLVCLDIA</sequence>